<accession>A0ACC1XNI5</accession>
<dbReference type="EMBL" id="CM051401">
    <property type="protein sequence ID" value="KAJ4712976.1"/>
    <property type="molecule type" value="Genomic_DNA"/>
</dbReference>
<dbReference type="Proteomes" id="UP001164539">
    <property type="component" value="Chromosome 8"/>
</dbReference>
<keyword evidence="2" id="KW-1185">Reference proteome</keyword>
<name>A0ACC1XNI5_MELAZ</name>
<reference evidence="1 2" key="1">
    <citation type="journal article" date="2023" name="Science">
        <title>Complex scaffold remodeling in plant triterpene biosynthesis.</title>
        <authorList>
            <person name="De La Pena R."/>
            <person name="Hodgson H."/>
            <person name="Liu J.C."/>
            <person name="Stephenson M.J."/>
            <person name="Martin A.C."/>
            <person name="Owen C."/>
            <person name="Harkess A."/>
            <person name="Leebens-Mack J."/>
            <person name="Jimenez L.E."/>
            <person name="Osbourn A."/>
            <person name="Sattely E.S."/>
        </authorList>
    </citation>
    <scope>NUCLEOTIDE SEQUENCE [LARGE SCALE GENOMIC DNA]</scope>
    <source>
        <strain evidence="2">cv. JPN11</strain>
        <tissue evidence="1">Leaf</tissue>
    </source>
</reference>
<protein>
    <submittedName>
        <fullName evidence="1">CLAVATA3/ESR (CLE)-related protein</fullName>
    </submittedName>
</protein>
<proteinExistence type="predicted"/>
<sequence length="159" mass="18000">MNANIEMKMKGVVMSFQQINCKVLALSSPHSYRLLDPIYHINRLLTSFLSMSMHIDQLKSIQLVTSSALVNPIKIMKILNPKFQVFIILMIILAINQQSSCRYLHRMVGTEETKKTAATEIFTRHFPAEAPQRSRKEVANSAYGVSYRTVPGGPNPLHN</sequence>
<gene>
    <name evidence="1" type="ORF">OWV82_015133</name>
</gene>
<evidence type="ECO:0000313" key="2">
    <source>
        <dbReference type="Proteomes" id="UP001164539"/>
    </source>
</evidence>
<evidence type="ECO:0000313" key="1">
    <source>
        <dbReference type="EMBL" id="KAJ4712976.1"/>
    </source>
</evidence>
<comment type="caution">
    <text evidence="1">The sequence shown here is derived from an EMBL/GenBank/DDBJ whole genome shotgun (WGS) entry which is preliminary data.</text>
</comment>
<organism evidence="1 2">
    <name type="scientific">Melia azedarach</name>
    <name type="common">Chinaberry tree</name>
    <dbReference type="NCBI Taxonomy" id="155640"/>
    <lineage>
        <taxon>Eukaryota</taxon>
        <taxon>Viridiplantae</taxon>
        <taxon>Streptophyta</taxon>
        <taxon>Embryophyta</taxon>
        <taxon>Tracheophyta</taxon>
        <taxon>Spermatophyta</taxon>
        <taxon>Magnoliopsida</taxon>
        <taxon>eudicotyledons</taxon>
        <taxon>Gunneridae</taxon>
        <taxon>Pentapetalae</taxon>
        <taxon>rosids</taxon>
        <taxon>malvids</taxon>
        <taxon>Sapindales</taxon>
        <taxon>Meliaceae</taxon>
        <taxon>Melia</taxon>
    </lineage>
</organism>